<evidence type="ECO:0000313" key="6">
    <source>
        <dbReference type="EMBL" id="OZI51985.1"/>
    </source>
</evidence>
<dbReference type="GO" id="GO:0016887">
    <property type="term" value="F:ATP hydrolysis activity"/>
    <property type="evidence" value="ECO:0007669"/>
    <property type="project" value="InterPro"/>
</dbReference>
<sequence>MSAPALQAHDLTVDFAARRAIDGLCLTVPAGCIYALLGGNGAGKTTTLSVFLGFVPPSAGEVHVGGTRVDKDPDAARRLVSYLPENVALYPYLSGIENLRYFSALAGLRLSAAEATARLEQAGLQCGAHGQRVERYSKGMRQKVGLAIAYAKGAVAMLLDEPTSGLDPAATHDFSTQLRRAAADGLGILMATHDLFNAVEVADRIGIMRSGRLLDEFDAHRVSHAELEATYLAHARAVP</sequence>
<keyword evidence="2" id="KW-1003">Cell membrane</keyword>
<keyword evidence="2" id="KW-0472">Membrane</keyword>
<dbReference type="PROSITE" id="PS50893">
    <property type="entry name" value="ABC_TRANSPORTER_2"/>
    <property type="match status" value="1"/>
</dbReference>
<evidence type="ECO:0000256" key="4">
    <source>
        <dbReference type="ARBA" id="ARBA00022840"/>
    </source>
</evidence>
<gene>
    <name evidence="6" type="ORF">CAL25_10790</name>
</gene>
<protein>
    <submittedName>
        <fullName evidence="6">ABC transporter ATP-binding protein</fullName>
    </submittedName>
</protein>
<dbReference type="CDD" id="cd03230">
    <property type="entry name" value="ABC_DR_subfamily_A"/>
    <property type="match status" value="1"/>
</dbReference>
<dbReference type="InterPro" id="IPR027417">
    <property type="entry name" value="P-loop_NTPase"/>
</dbReference>
<organism evidence="6 7">
    <name type="scientific">Bordetella genomosp. 5</name>
    <dbReference type="NCBI Taxonomy" id="1395608"/>
    <lineage>
        <taxon>Bacteria</taxon>
        <taxon>Pseudomonadati</taxon>
        <taxon>Pseudomonadota</taxon>
        <taxon>Betaproteobacteria</taxon>
        <taxon>Burkholderiales</taxon>
        <taxon>Alcaligenaceae</taxon>
        <taxon>Bordetella</taxon>
    </lineage>
</organism>
<dbReference type="OrthoDB" id="9804819at2"/>
<comment type="caution">
    <text evidence="6">The sequence shown here is derived from an EMBL/GenBank/DDBJ whole genome shotgun (WGS) entry which is preliminary data.</text>
</comment>
<dbReference type="EMBL" id="NEVP01000006">
    <property type="protein sequence ID" value="OZI51985.1"/>
    <property type="molecule type" value="Genomic_DNA"/>
</dbReference>
<accession>A0A261TRC2</accession>
<dbReference type="Gene3D" id="3.40.50.300">
    <property type="entry name" value="P-loop containing nucleotide triphosphate hydrolases"/>
    <property type="match status" value="1"/>
</dbReference>
<dbReference type="GO" id="GO:0005524">
    <property type="term" value="F:ATP binding"/>
    <property type="evidence" value="ECO:0007669"/>
    <property type="project" value="UniProtKB-KW"/>
</dbReference>
<name>A0A261TRC2_9BORD</name>
<dbReference type="PANTHER" id="PTHR42939:SF1">
    <property type="entry name" value="ABC TRANSPORTER ATP-BINDING PROTEIN ALBC-RELATED"/>
    <property type="match status" value="1"/>
</dbReference>
<dbReference type="Proteomes" id="UP000216913">
    <property type="component" value="Unassembled WGS sequence"/>
</dbReference>
<keyword evidence="7" id="KW-1185">Reference proteome</keyword>
<keyword evidence="3" id="KW-0547">Nucleotide-binding</keyword>
<dbReference type="SUPFAM" id="SSF52540">
    <property type="entry name" value="P-loop containing nucleoside triphosphate hydrolases"/>
    <property type="match status" value="1"/>
</dbReference>
<evidence type="ECO:0000259" key="5">
    <source>
        <dbReference type="PROSITE" id="PS50893"/>
    </source>
</evidence>
<evidence type="ECO:0000256" key="1">
    <source>
        <dbReference type="ARBA" id="ARBA00022448"/>
    </source>
</evidence>
<dbReference type="InterPro" id="IPR051782">
    <property type="entry name" value="ABC_Transporter_VariousFunc"/>
</dbReference>
<evidence type="ECO:0000256" key="3">
    <source>
        <dbReference type="ARBA" id="ARBA00022741"/>
    </source>
</evidence>
<evidence type="ECO:0000313" key="7">
    <source>
        <dbReference type="Proteomes" id="UP000216913"/>
    </source>
</evidence>
<dbReference type="InterPro" id="IPR003593">
    <property type="entry name" value="AAA+_ATPase"/>
</dbReference>
<evidence type="ECO:0000256" key="2">
    <source>
        <dbReference type="ARBA" id="ARBA00022475"/>
    </source>
</evidence>
<dbReference type="AlphaFoldDB" id="A0A261TRC2"/>
<keyword evidence="4 6" id="KW-0067">ATP-binding</keyword>
<reference evidence="6 7" key="1">
    <citation type="submission" date="2017-05" db="EMBL/GenBank/DDBJ databases">
        <title>Complete and WGS of Bordetella genogroups.</title>
        <authorList>
            <person name="Spilker T."/>
            <person name="LiPuma J."/>
        </authorList>
    </citation>
    <scope>NUCLEOTIDE SEQUENCE [LARGE SCALE GENOMIC DNA]</scope>
    <source>
        <strain evidence="6 7">AU10456</strain>
    </source>
</reference>
<dbReference type="InterPro" id="IPR003439">
    <property type="entry name" value="ABC_transporter-like_ATP-bd"/>
</dbReference>
<feature type="domain" description="ABC transporter" evidence="5">
    <location>
        <begin position="6"/>
        <end position="235"/>
    </location>
</feature>
<dbReference type="Pfam" id="PF00005">
    <property type="entry name" value="ABC_tran"/>
    <property type="match status" value="1"/>
</dbReference>
<dbReference type="SMART" id="SM00382">
    <property type="entry name" value="AAA"/>
    <property type="match status" value="1"/>
</dbReference>
<keyword evidence="1" id="KW-0813">Transport</keyword>
<dbReference type="PANTHER" id="PTHR42939">
    <property type="entry name" value="ABC TRANSPORTER ATP-BINDING PROTEIN ALBC-RELATED"/>
    <property type="match status" value="1"/>
</dbReference>
<dbReference type="InterPro" id="IPR017871">
    <property type="entry name" value="ABC_transporter-like_CS"/>
</dbReference>
<dbReference type="PROSITE" id="PS00211">
    <property type="entry name" value="ABC_TRANSPORTER_1"/>
    <property type="match status" value="1"/>
</dbReference>
<proteinExistence type="predicted"/>
<dbReference type="RefSeq" id="WP_094799943.1">
    <property type="nucleotide sequence ID" value="NZ_NEVP01000006.1"/>
</dbReference>